<dbReference type="RefSeq" id="WP_181504262.1">
    <property type="nucleotide sequence ID" value="NZ_JACDUK010000002.1"/>
</dbReference>
<proteinExistence type="predicted"/>
<dbReference type="Proteomes" id="UP000522365">
    <property type="component" value="Unassembled WGS sequence"/>
</dbReference>
<evidence type="ECO:0000313" key="2">
    <source>
        <dbReference type="Proteomes" id="UP000522365"/>
    </source>
</evidence>
<evidence type="ECO:0000313" key="1">
    <source>
        <dbReference type="EMBL" id="MBA2853164.1"/>
    </source>
</evidence>
<accession>A0A7J9P146</accession>
<dbReference type="EMBL" id="JACDUK010000002">
    <property type="protein sequence ID" value="MBA2853164.1"/>
    <property type="molecule type" value="Genomic_DNA"/>
</dbReference>
<comment type="caution">
    <text evidence="1">The sequence shown here is derived from an EMBL/GenBank/DDBJ whole genome shotgun (WGS) entry which is preliminary data.</text>
</comment>
<protein>
    <recommendedName>
        <fullName evidence="3">SCP2 domain-containing protein</fullName>
    </recommendedName>
</protein>
<sequence length="151" mass="16629">MNKTALTLLLVFSLVLTSVSGEIINLSENTDLFSEMKAIAMNHSEDLDKIPFATNIAKNERINLNVETGEGNLRAYITVENGIITNFEKGRLENATMNMYTDESTVREILDSDDPVSVAQSALKADKIRIEGLGIVNSIKVSVVNVLMSFF</sequence>
<organism evidence="1 2">
    <name type="scientific">Methanococcus maripaludis</name>
    <name type="common">Methanococcus deltae</name>
    <dbReference type="NCBI Taxonomy" id="39152"/>
    <lineage>
        <taxon>Archaea</taxon>
        <taxon>Methanobacteriati</taxon>
        <taxon>Methanobacteriota</taxon>
        <taxon>Methanomada group</taxon>
        <taxon>Methanococci</taxon>
        <taxon>Methanococcales</taxon>
        <taxon>Methanococcaceae</taxon>
        <taxon>Methanococcus</taxon>
    </lineage>
</organism>
<evidence type="ECO:0008006" key="3">
    <source>
        <dbReference type="Google" id="ProtNLM"/>
    </source>
</evidence>
<name>A0A7J9P146_METMI</name>
<gene>
    <name evidence="1" type="ORF">HNP89_001121</name>
</gene>
<dbReference type="AlphaFoldDB" id="A0A7J9P146"/>
<reference evidence="1 2" key="1">
    <citation type="submission" date="2020-07" db="EMBL/GenBank/DDBJ databases">
        <title>Genomic Encyclopedia of Type Strains, Phase IV (KMG-V): Genome sequencing to study the core and pangenomes of soil and plant-associated prokaryotes.</title>
        <authorList>
            <person name="Whitman W."/>
        </authorList>
    </citation>
    <scope>NUCLEOTIDE SEQUENCE [LARGE SCALE GENOMIC DNA]</scope>
    <source>
        <strain evidence="1 2">S1</strain>
    </source>
</reference>